<evidence type="ECO:0000259" key="11">
    <source>
        <dbReference type="PROSITE" id="PS51484"/>
    </source>
</evidence>
<dbReference type="EMBL" id="SJPO01000001">
    <property type="protein sequence ID" value="TWT85481.1"/>
    <property type="molecule type" value="Genomic_DNA"/>
</dbReference>
<dbReference type="Gene3D" id="2.150.10.10">
    <property type="entry name" value="Serralysin-like metalloprotease, C-terminal"/>
    <property type="match status" value="11"/>
</dbReference>
<dbReference type="InterPro" id="IPR019316">
    <property type="entry name" value="G8_domain"/>
</dbReference>
<dbReference type="InterPro" id="IPR011049">
    <property type="entry name" value="Serralysin-like_metalloprot_C"/>
</dbReference>
<dbReference type="PRINTS" id="PR01488">
    <property type="entry name" value="RTXTOXINA"/>
</dbReference>
<keyword evidence="7" id="KW-0843">Virulence</keyword>
<comment type="caution">
    <text evidence="12">The sequence shown here is derived from an EMBL/GenBank/DDBJ whole genome shotgun (WGS) entry which is preliminary data.</text>
</comment>
<dbReference type="SMART" id="SM01225">
    <property type="entry name" value="G8"/>
    <property type="match status" value="1"/>
</dbReference>
<evidence type="ECO:0000256" key="6">
    <source>
        <dbReference type="ARBA" id="ARBA00022737"/>
    </source>
</evidence>
<evidence type="ECO:0000256" key="4">
    <source>
        <dbReference type="ARBA" id="ARBA00022525"/>
    </source>
</evidence>
<dbReference type="PRINTS" id="PR00313">
    <property type="entry name" value="CABNDNGRPT"/>
</dbReference>
<keyword evidence="8" id="KW-0472">Membrane</keyword>
<dbReference type="PANTHER" id="PTHR38340:SF1">
    <property type="entry name" value="S-LAYER PROTEIN"/>
    <property type="match status" value="1"/>
</dbReference>
<evidence type="ECO:0000256" key="9">
    <source>
        <dbReference type="ARBA" id="ARBA00023180"/>
    </source>
</evidence>
<feature type="domain" description="G8" evidence="11">
    <location>
        <begin position="905"/>
        <end position="1032"/>
    </location>
</feature>
<accession>A0A5C5ZF63</accession>
<dbReference type="InterPro" id="IPR018511">
    <property type="entry name" value="Hemolysin-typ_Ca-bd_CS"/>
</dbReference>
<keyword evidence="6" id="KW-0677">Repeat</keyword>
<comment type="subcellular location">
    <subcellularLocation>
        <location evidence="1">Cell membrane</location>
    </subcellularLocation>
    <subcellularLocation>
        <location evidence="2">Secreted</location>
    </subcellularLocation>
</comment>
<dbReference type="PROSITE" id="PS51484">
    <property type="entry name" value="G8"/>
    <property type="match status" value="1"/>
</dbReference>
<dbReference type="Pfam" id="PF10162">
    <property type="entry name" value="G8"/>
    <property type="match status" value="1"/>
</dbReference>
<dbReference type="GO" id="GO:0090729">
    <property type="term" value="F:toxin activity"/>
    <property type="evidence" value="ECO:0007669"/>
    <property type="project" value="UniProtKB-KW"/>
</dbReference>
<feature type="compositionally biased region" description="Basic and acidic residues" evidence="10">
    <location>
        <begin position="489"/>
        <end position="508"/>
    </location>
</feature>
<feature type="region of interest" description="Disordered" evidence="10">
    <location>
        <begin position="478"/>
        <end position="534"/>
    </location>
</feature>
<keyword evidence="13" id="KW-1185">Reference proteome</keyword>
<feature type="region of interest" description="Disordered" evidence="10">
    <location>
        <begin position="288"/>
        <end position="311"/>
    </location>
</feature>
<evidence type="ECO:0000256" key="10">
    <source>
        <dbReference type="SAM" id="MobiDB-lite"/>
    </source>
</evidence>
<dbReference type="InterPro" id="IPR001343">
    <property type="entry name" value="Hemolysn_Ca-bd"/>
</dbReference>
<sequence length="1567" mass="162803">MSNTNTIWEQVRAGVLQAVQGVVASKGRPAPPHSRGRNSGQHIEALEPRRLLAADIPYLSSVKPELVVRTDSDSEGGTVLVSAIEGGVIEVQYGTDSSLDTKLFDANLIESIVFYGGAGDDRFGNDTSLPSIAYGRGGDDTLVGGSVKDYLIGGDGNDLLQGGAGDDRLEGGQGDDSLLGGAGVDSLIGGDGADYLSGGEGNDLLYGNDGNDLLEGGDGDDLLRGGQGGDRLYGNAGNDQLVGEAGADRIEGGSGDDRLEGGDGNDLLFGEGGVDVLLGEAGDDYLSGGDQNDSLYGSDGNDTLDGGGGDDFMLGGAGNDRLYGRAGDDTIEGNDGADFLQGDAGDDRLLGGGEVDFLYGGSGSDAMFGGDAGDVMMGGAGIDFLYGEAGNDSLNGGDGDDRIIGGVGDDRLFGRAGDDYLEGGDGDDYVEAGDGDDRVLGGPGADYMLGGAGVDSMFGGLGDDQILGEGGADLLYGEADNDSLNGGDGDDRIEGGDGDDRLFGRSGDDYLEGGDGDDYAEGQDGDDRILGGQGNDYLLGGQGVDSLLGEEGNDILDGGDQGDFLYGFDGDDSIVGGDGNDNIYGGPGADRLYGRAGDDYIEGGDGGDYVEAGDGADRVLGGDGNDTLSGGAGANTLVGEAGDDRLIGGVGVDHLYGSSGDDTLYGAEGDDYLDGGAGNDVVFGEQGNDAVRGDDGEDVLVGGAGEDEVEGGAGRDLLLGGEGVDLLRGEAGDDILIGGGLTFEDDAAALRAALATWTSSDGYDARVAGLETPGSLGRIIVGHTVVDDLVSDSMSGGGDQDWYVLASHIGIWNPLGAPQMGHMGHMDMGGGHFTLLSSPPPLEGFELIDSIDTIVDQQANEQAASMAAHMADPSKLREHLALFQLVRYQDVTTMAVRSGSWFDPTVWSDGVVPAAGARVLVPFGTQLVVDGVSKADLATVRVDGELRYATEVDTQLRVETMVVSASGRLVIGEEAAPISGDASARLVFTDPGPIDVSADPFSIGRGLITHGAVTMFGDQKTSFEQTHKPLQQGATRIFLDAAPESWRIGDKIVIAGTELNGQQDEVRVIKYIVSNIVFVDALDYEHVALEPTLGVHVANLSRNIIIESESTEVDRRGHVMFMHNRDVDVHYAGFYNLGRTDKSRALTDPQVDANWNQIPGTGDNPRARYAVHFHRNGVVADTPPAVVQGSVVEGSPGWGFVNHSSYVDISDNVAYGVNGAAFATEEGDEIGSFRGNIAVAITGTGLLPNARANVQDFGHSGDGFWLQGAGVAVTDNVVAGAQGHAFIYYTRGFERGSGITRFLSANLDDPSLAGGDETIDVRFVPIKEFSRNVGYASGAGLKIRYHLRFSEHDATSLVSDSTFWNTLEGVRLPYSARVILKDITVIADDAYNAHTGVGGNRVTESITYDNLRVEGYARGIWMASAGQSVVNGGLFNNISNILVGSAIKPGRSVLITGDPVFLHPADYPISLTANITMWFHNEEYAPAFDYLFNDTTVVLNFGAYSNRRLYFSVQDPDAVPFPAAADHIPAEYVGLTSQQLFDRYGLAIAGRMAPDGLISVNGIAGLL</sequence>
<dbReference type="SUPFAM" id="SSF51126">
    <property type="entry name" value="Pectin lyase-like"/>
    <property type="match status" value="1"/>
</dbReference>
<dbReference type="GO" id="GO:0005509">
    <property type="term" value="F:calcium ion binding"/>
    <property type="evidence" value="ECO:0007669"/>
    <property type="project" value="InterPro"/>
</dbReference>
<protein>
    <submittedName>
        <fullName evidence="12">Bifunctional hemolysin/adenylate cyclase</fullName>
    </submittedName>
</protein>
<evidence type="ECO:0000313" key="12">
    <source>
        <dbReference type="EMBL" id="TWT85481.1"/>
    </source>
</evidence>
<feature type="compositionally biased region" description="Acidic residues" evidence="10">
    <location>
        <begin position="509"/>
        <end position="524"/>
    </location>
</feature>
<name>A0A5C5ZF63_9BACT</name>
<evidence type="ECO:0000256" key="7">
    <source>
        <dbReference type="ARBA" id="ARBA00023026"/>
    </source>
</evidence>
<dbReference type="InterPro" id="IPR050557">
    <property type="entry name" value="RTX_toxin/Mannuronan_C5-epim"/>
</dbReference>
<evidence type="ECO:0000313" key="13">
    <source>
        <dbReference type="Proteomes" id="UP000318478"/>
    </source>
</evidence>
<evidence type="ECO:0000256" key="3">
    <source>
        <dbReference type="ARBA" id="ARBA00022475"/>
    </source>
</evidence>
<reference evidence="12 13" key="1">
    <citation type="submission" date="2019-02" db="EMBL/GenBank/DDBJ databases">
        <title>Deep-cultivation of Planctomycetes and their phenomic and genomic characterization uncovers novel biology.</title>
        <authorList>
            <person name="Wiegand S."/>
            <person name="Jogler M."/>
            <person name="Boedeker C."/>
            <person name="Pinto D."/>
            <person name="Vollmers J."/>
            <person name="Rivas-Marin E."/>
            <person name="Kohn T."/>
            <person name="Peeters S.H."/>
            <person name="Heuer A."/>
            <person name="Rast P."/>
            <person name="Oberbeckmann S."/>
            <person name="Bunk B."/>
            <person name="Jeske O."/>
            <person name="Meyerdierks A."/>
            <person name="Storesund J.E."/>
            <person name="Kallscheuer N."/>
            <person name="Luecker S."/>
            <person name="Lage O.M."/>
            <person name="Pohl T."/>
            <person name="Merkel B.J."/>
            <person name="Hornburger P."/>
            <person name="Mueller R.-W."/>
            <person name="Bruemmer F."/>
            <person name="Labrenz M."/>
            <person name="Spormann A.M."/>
            <person name="Op Den Camp H."/>
            <person name="Overmann J."/>
            <person name="Amann R."/>
            <person name="Jetten M.S.M."/>
            <person name="Mascher T."/>
            <person name="Medema M.H."/>
            <person name="Devos D.P."/>
            <person name="Kaster A.-K."/>
            <person name="Ovreas L."/>
            <person name="Rohde M."/>
            <person name="Galperin M.Y."/>
            <person name="Jogler C."/>
        </authorList>
    </citation>
    <scope>NUCLEOTIDE SEQUENCE [LARGE SCALE GENOMIC DNA]</scope>
    <source>
        <strain evidence="12 13">Pla123a</strain>
    </source>
</reference>
<dbReference type="OrthoDB" id="227223at2"/>
<organism evidence="12 13">
    <name type="scientific">Posidoniimonas polymericola</name>
    <dbReference type="NCBI Taxonomy" id="2528002"/>
    <lineage>
        <taxon>Bacteria</taxon>
        <taxon>Pseudomonadati</taxon>
        <taxon>Planctomycetota</taxon>
        <taxon>Planctomycetia</taxon>
        <taxon>Pirellulales</taxon>
        <taxon>Lacipirellulaceae</taxon>
        <taxon>Posidoniimonas</taxon>
    </lineage>
</organism>
<dbReference type="GO" id="GO:0005576">
    <property type="term" value="C:extracellular region"/>
    <property type="evidence" value="ECO:0007669"/>
    <property type="project" value="UniProtKB-SubCell"/>
</dbReference>
<dbReference type="PROSITE" id="PS00330">
    <property type="entry name" value="HEMOLYSIN_CALCIUM"/>
    <property type="match status" value="10"/>
</dbReference>
<dbReference type="PANTHER" id="PTHR38340">
    <property type="entry name" value="S-LAYER PROTEIN"/>
    <property type="match status" value="1"/>
</dbReference>
<proteinExistence type="predicted"/>
<dbReference type="InterPro" id="IPR055401">
    <property type="entry name" value="CEMIP_beta-hel_dom"/>
</dbReference>
<keyword evidence="3" id="KW-1003">Cell membrane</keyword>
<keyword evidence="5" id="KW-0800">Toxin</keyword>
<evidence type="ECO:0000256" key="8">
    <source>
        <dbReference type="ARBA" id="ARBA00023136"/>
    </source>
</evidence>
<dbReference type="InterPro" id="IPR003995">
    <property type="entry name" value="RTX_toxin_determinant-A"/>
</dbReference>
<dbReference type="Pfam" id="PF00353">
    <property type="entry name" value="HemolysinCabind"/>
    <property type="match status" value="15"/>
</dbReference>
<keyword evidence="9" id="KW-0325">Glycoprotein</keyword>
<dbReference type="Pfam" id="PF24606">
    <property type="entry name" value="CEMIP_beta-hel"/>
    <property type="match status" value="1"/>
</dbReference>
<dbReference type="InterPro" id="IPR011050">
    <property type="entry name" value="Pectin_lyase_fold/virulence"/>
</dbReference>
<evidence type="ECO:0000256" key="1">
    <source>
        <dbReference type="ARBA" id="ARBA00004236"/>
    </source>
</evidence>
<gene>
    <name evidence="12" type="primary">cya_1</name>
    <name evidence="12" type="ORF">Pla123a_02880</name>
</gene>
<dbReference type="Proteomes" id="UP000318478">
    <property type="component" value="Unassembled WGS sequence"/>
</dbReference>
<keyword evidence="4" id="KW-0964">Secreted</keyword>
<feature type="region of interest" description="Disordered" evidence="10">
    <location>
        <begin position="217"/>
        <end position="238"/>
    </location>
</feature>
<dbReference type="GO" id="GO:0005886">
    <property type="term" value="C:plasma membrane"/>
    <property type="evidence" value="ECO:0007669"/>
    <property type="project" value="UniProtKB-SubCell"/>
</dbReference>
<evidence type="ECO:0000256" key="5">
    <source>
        <dbReference type="ARBA" id="ARBA00022656"/>
    </source>
</evidence>
<dbReference type="SUPFAM" id="SSF51120">
    <property type="entry name" value="beta-Roll"/>
    <property type="match status" value="4"/>
</dbReference>
<evidence type="ECO:0000256" key="2">
    <source>
        <dbReference type="ARBA" id="ARBA00004613"/>
    </source>
</evidence>